<evidence type="ECO:0000256" key="1">
    <source>
        <dbReference type="ARBA" id="ARBA00006854"/>
    </source>
</evidence>
<dbReference type="PROSITE" id="PS51271">
    <property type="entry name" value="WAPL"/>
    <property type="match status" value="1"/>
</dbReference>
<feature type="compositionally biased region" description="Polar residues" evidence="2">
    <location>
        <begin position="151"/>
        <end position="162"/>
    </location>
</feature>
<organism evidence="4 5">
    <name type="scientific">Oryzias melastigma</name>
    <name type="common">Marine medaka</name>
    <dbReference type="NCBI Taxonomy" id="30732"/>
    <lineage>
        <taxon>Eukaryota</taxon>
        <taxon>Metazoa</taxon>
        <taxon>Chordata</taxon>
        <taxon>Craniata</taxon>
        <taxon>Vertebrata</taxon>
        <taxon>Euteleostomi</taxon>
        <taxon>Actinopterygii</taxon>
        <taxon>Neopterygii</taxon>
        <taxon>Teleostei</taxon>
        <taxon>Neoteleostei</taxon>
        <taxon>Acanthomorphata</taxon>
        <taxon>Ovalentaria</taxon>
        <taxon>Atherinomorphae</taxon>
        <taxon>Beloniformes</taxon>
        <taxon>Adrianichthyidae</taxon>
        <taxon>Oryziinae</taxon>
        <taxon>Oryzias</taxon>
    </lineage>
</organism>
<gene>
    <name evidence="4" type="ORF">FQA47_018881</name>
</gene>
<dbReference type="InterPro" id="IPR039874">
    <property type="entry name" value="WAPL"/>
</dbReference>
<comment type="similarity">
    <text evidence="1">Belongs to the WAPL family.</text>
</comment>
<dbReference type="InterPro" id="IPR011989">
    <property type="entry name" value="ARM-like"/>
</dbReference>
<comment type="caution">
    <text evidence="4">The sequence shown here is derived from an EMBL/GenBank/DDBJ whole genome shotgun (WGS) entry which is preliminary data.</text>
</comment>
<dbReference type="Proteomes" id="UP000646548">
    <property type="component" value="Unassembled WGS sequence"/>
</dbReference>
<feature type="domain" description="WAPL" evidence="3">
    <location>
        <begin position="1"/>
        <end position="162"/>
    </location>
</feature>
<proteinExistence type="inferred from homology"/>
<evidence type="ECO:0000313" key="5">
    <source>
        <dbReference type="Proteomes" id="UP000646548"/>
    </source>
</evidence>
<evidence type="ECO:0000259" key="3">
    <source>
        <dbReference type="PROSITE" id="PS51271"/>
    </source>
</evidence>
<evidence type="ECO:0000256" key="2">
    <source>
        <dbReference type="SAM" id="MobiDB-lite"/>
    </source>
</evidence>
<dbReference type="AlphaFoldDB" id="A0A834BTG3"/>
<dbReference type="PANTHER" id="PTHR22100:SF13">
    <property type="entry name" value="WINGS APART-LIKE PROTEIN HOMOLOG"/>
    <property type="match status" value="1"/>
</dbReference>
<sequence>MGSDGCFCTEWGSTKTGEQPDLISTALNCVLKVPQYLPQEQRFDIRVLGLGLLINLVEYSARNRYCLMEMEMEGGQGPCDSTVLLAPQPQHIASPGPLSAIAALVQLFIQREQAAILAEAQTDDLIKEAPKPALDQSGEWQETGGEIQWVANDSDSNTGGQY</sequence>
<dbReference type="PANTHER" id="PTHR22100">
    <property type="entry name" value="WINGS APART-LIKE PROTEIN HOMOLOG"/>
    <property type="match status" value="1"/>
</dbReference>
<protein>
    <submittedName>
        <fullName evidence="4">Wings apart-like-like protein</fullName>
    </submittedName>
</protein>
<dbReference type="Pfam" id="PF07814">
    <property type="entry name" value="WAPL"/>
    <property type="match status" value="1"/>
</dbReference>
<evidence type="ECO:0000313" key="4">
    <source>
        <dbReference type="EMBL" id="KAF6715209.1"/>
    </source>
</evidence>
<name>A0A834BTG3_ORYME</name>
<dbReference type="InterPro" id="IPR022771">
    <property type="entry name" value="WAPL_C"/>
</dbReference>
<dbReference type="Gene3D" id="1.25.10.10">
    <property type="entry name" value="Leucine-rich Repeat Variant"/>
    <property type="match status" value="1"/>
</dbReference>
<reference evidence="4" key="1">
    <citation type="journal article" name="BMC Genomics">
        <title>Long-read sequencing and de novo genome assembly of marine medaka (Oryzias melastigma).</title>
        <authorList>
            <person name="Liang P."/>
            <person name="Saqib H.S.A."/>
            <person name="Ni X."/>
            <person name="Shen Y."/>
        </authorList>
    </citation>
    <scope>NUCLEOTIDE SEQUENCE</scope>
    <source>
        <strain evidence="4">Bigg-433</strain>
    </source>
</reference>
<feature type="region of interest" description="Disordered" evidence="2">
    <location>
        <begin position="135"/>
        <end position="162"/>
    </location>
</feature>
<dbReference type="EMBL" id="WKFB01001140">
    <property type="protein sequence ID" value="KAF6715209.1"/>
    <property type="molecule type" value="Genomic_DNA"/>
</dbReference>
<dbReference type="InterPro" id="IPR012502">
    <property type="entry name" value="WAPL_dom"/>
</dbReference>
<accession>A0A834BTG3</accession>